<dbReference type="VEuPathDB" id="FungiDB:C4_07160W_A"/>
<sequence>MDEPSQQQQVLMELSMILSTVKHINSNLVKLNEIASSADNAQIIRQHIKLLNELMRQLS</sequence>
<dbReference type="SMR" id="A0A1D8PMT4"/>
<evidence type="ECO:0000313" key="2">
    <source>
        <dbReference type="EMBL" id="AOW29437.1"/>
    </source>
</evidence>
<evidence type="ECO:0000313" key="3">
    <source>
        <dbReference type="Proteomes" id="UP000000559"/>
    </source>
</evidence>
<accession>A0A1D8PMT4</accession>
<keyword evidence="3" id="KW-1185">Reference proteome</keyword>
<name>A0A1D8PMT4_CANAL</name>
<reference evidence="2 3" key="1">
    <citation type="journal article" date="2004" name="Proc. Natl. Acad. Sci. U.S.A.">
        <title>The diploid genome sequence of Candida albicans.</title>
        <authorList>
            <person name="Jones T."/>
            <person name="Federspiel N.A."/>
            <person name="Chibana H."/>
            <person name="Dungan J."/>
            <person name="Kalman S."/>
            <person name="Magee B.B."/>
            <person name="Newport G."/>
            <person name="Thorstenson Y.R."/>
            <person name="Agabian N."/>
            <person name="Magee P.T."/>
            <person name="Davis R.W."/>
            <person name="Scherer S."/>
        </authorList>
    </citation>
    <scope>NUCLEOTIDE SEQUENCE [LARGE SCALE GENOMIC DNA]</scope>
    <source>
        <strain evidence="3">SC5314 / ATCC MYA-2876</strain>
    </source>
</reference>
<dbReference type="EMBL" id="CP017626">
    <property type="protein sequence ID" value="AOW29437.1"/>
    <property type="molecule type" value="Genomic_DNA"/>
</dbReference>
<dbReference type="CGD" id="CAL0000179724">
    <property type="gene designation" value="orf19.3087.2"/>
</dbReference>
<dbReference type="RefSeq" id="XP_019330946.1">
    <property type="nucleotide sequence ID" value="XM_019475401.1"/>
</dbReference>
<dbReference type="GeneID" id="30515288"/>
<evidence type="ECO:0000313" key="1">
    <source>
        <dbReference type="CGD" id="CAL0000179724"/>
    </source>
</evidence>
<dbReference type="KEGG" id="cal:CAALFM_C407160WA"/>
<dbReference type="AlphaFoldDB" id="A0A1D8PMT4"/>
<reference evidence="2 3" key="3">
    <citation type="journal article" date="2013" name="Genome Biol.">
        <title>Assembly of a phased diploid Candida albicans genome facilitates allele-specific measurements and provides a simple model for repeat and indel structure.</title>
        <authorList>
            <person name="Muzzey D."/>
            <person name="Schwartz K."/>
            <person name="Weissman J.S."/>
            <person name="Sherlock G."/>
        </authorList>
    </citation>
    <scope>NUCLEOTIDE SEQUENCE [LARGE SCALE GENOMIC DNA]</scope>
    <source>
        <strain evidence="3">SC5314 / ATCC MYA-2876</strain>
    </source>
</reference>
<reference evidence="2 3" key="2">
    <citation type="journal article" date="2007" name="Genome Biol.">
        <title>Assembly of the Candida albicans genome into sixteen supercontigs aligned on the eight chromosomes.</title>
        <authorList>
            <person name="van het Hoog M."/>
            <person name="Rast T.J."/>
            <person name="Martchenko M."/>
            <person name="Grindle S."/>
            <person name="Dignard D."/>
            <person name="Hogues H."/>
            <person name="Cuomo C."/>
            <person name="Berriman M."/>
            <person name="Scherer S."/>
            <person name="Magee B.B."/>
            <person name="Whiteway M."/>
            <person name="Chibana H."/>
            <person name="Nantel A."/>
            <person name="Magee P.T."/>
        </authorList>
    </citation>
    <scope>GENOME REANNOTATION</scope>
    <source>
        <strain evidence="3">SC5314 / ATCC MYA-2876</strain>
    </source>
</reference>
<protein>
    <submittedName>
        <fullName evidence="2">Uncharacterized protein</fullName>
    </submittedName>
</protein>
<gene>
    <name evidence="2" type="ordered locus">CAALFM_C407160WA</name>
    <name evidence="1" type="ordered locus">orf19.3087.2</name>
</gene>
<dbReference type="Proteomes" id="UP000000559">
    <property type="component" value="Chromosome 4"/>
</dbReference>
<dbReference type="OrthoDB" id="4025969at2759"/>
<proteinExistence type="predicted"/>
<organism evidence="2 3">
    <name type="scientific">Candida albicans (strain SC5314 / ATCC MYA-2876)</name>
    <name type="common">Yeast</name>
    <dbReference type="NCBI Taxonomy" id="237561"/>
    <lineage>
        <taxon>Eukaryota</taxon>
        <taxon>Fungi</taxon>
        <taxon>Dikarya</taxon>
        <taxon>Ascomycota</taxon>
        <taxon>Saccharomycotina</taxon>
        <taxon>Pichiomycetes</taxon>
        <taxon>Debaryomycetaceae</taxon>
        <taxon>Candida/Lodderomyces clade</taxon>
        <taxon>Candida</taxon>
    </lineage>
</organism>
<dbReference type="InParanoid" id="A0A1D8PMT4"/>